<keyword evidence="6" id="KW-1185">Reference proteome</keyword>
<dbReference type="CDD" id="cd00340">
    <property type="entry name" value="GSH_Peroxidase"/>
    <property type="match status" value="1"/>
</dbReference>
<dbReference type="FunCoup" id="E4WZ79">
    <property type="interactions" value="69"/>
</dbReference>
<proteinExistence type="inferred from homology"/>
<dbReference type="PROSITE" id="PS51355">
    <property type="entry name" value="GLUTATHIONE_PEROXID_3"/>
    <property type="match status" value="1"/>
</dbReference>
<dbReference type="InterPro" id="IPR036249">
    <property type="entry name" value="Thioredoxin-like_sf"/>
</dbReference>
<dbReference type="OrthoDB" id="446890at2759"/>
<sequence>MGRKLAVAATLFAAFVVNRYFTTWIFDMGGKNSSLKDVKFGDLEAKDIDGGIVKMSVTDREYTQLQQLINTFGDDLKVLAFPCNQFGKQEPGTAKEIKEFVKKYNFTGRLFTKCDVNGADAHPVFQWLKAQDAGSGTLTDNIKWNFTKFLLDKQGKVVGRWGTVTAAGDLEKEIRKLL</sequence>
<name>E4WZ79_OIKDI</name>
<dbReference type="PANTHER" id="PTHR11592:SF78">
    <property type="entry name" value="GLUTATHIONE PEROXIDASE"/>
    <property type="match status" value="1"/>
</dbReference>
<dbReference type="Proteomes" id="UP000001307">
    <property type="component" value="Unassembled WGS sequence"/>
</dbReference>
<protein>
    <recommendedName>
        <fullName evidence="4">Glutathione peroxidase</fullName>
    </recommendedName>
</protein>
<dbReference type="EMBL" id="FN653019">
    <property type="protein sequence ID" value="CBY22474.1"/>
    <property type="molecule type" value="Genomic_DNA"/>
</dbReference>
<dbReference type="Pfam" id="PF00255">
    <property type="entry name" value="GSHPx"/>
    <property type="match status" value="1"/>
</dbReference>
<organism evidence="5">
    <name type="scientific">Oikopleura dioica</name>
    <name type="common">Tunicate</name>
    <dbReference type="NCBI Taxonomy" id="34765"/>
    <lineage>
        <taxon>Eukaryota</taxon>
        <taxon>Metazoa</taxon>
        <taxon>Chordata</taxon>
        <taxon>Tunicata</taxon>
        <taxon>Appendicularia</taxon>
        <taxon>Copelata</taxon>
        <taxon>Oikopleuridae</taxon>
        <taxon>Oikopleura</taxon>
    </lineage>
</organism>
<reference evidence="5" key="1">
    <citation type="journal article" date="2010" name="Science">
        <title>Plasticity of animal genome architecture unmasked by rapid evolution of a pelagic tunicate.</title>
        <authorList>
            <person name="Denoeud F."/>
            <person name="Henriet S."/>
            <person name="Mungpakdee S."/>
            <person name="Aury J.M."/>
            <person name="Da Silva C."/>
            <person name="Brinkmann H."/>
            <person name="Mikhaleva J."/>
            <person name="Olsen L.C."/>
            <person name="Jubin C."/>
            <person name="Canestro C."/>
            <person name="Bouquet J.M."/>
            <person name="Danks G."/>
            <person name="Poulain J."/>
            <person name="Campsteijn C."/>
            <person name="Adamski M."/>
            <person name="Cross I."/>
            <person name="Yadetie F."/>
            <person name="Muffato M."/>
            <person name="Louis A."/>
            <person name="Butcher S."/>
            <person name="Tsagkogeorga G."/>
            <person name="Konrad A."/>
            <person name="Singh S."/>
            <person name="Jensen M.F."/>
            <person name="Cong E.H."/>
            <person name="Eikeseth-Otteraa H."/>
            <person name="Noel B."/>
            <person name="Anthouard V."/>
            <person name="Porcel B.M."/>
            <person name="Kachouri-Lafond R."/>
            <person name="Nishino A."/>
            <person name="Ugolini M."/>
            <person name="Chourrout P."/>
            <person name="Nishida H."/>
            <person name="Aasland R."/>
            <person name="Huzurbazar S."/>
            <person name="Westhof E."/>
            <person name="Delsuc F."/>
            <person name="Lehrach H."/>
            <person name="Reinhardt R."/>
            <person name="Weissenbach J."/>
            <person name="Roy S.W."/>
            <person name="Artiguenave F."/>
            <person name="Postlethwait J.H."/>
            <person name="Manak J.R."/>
            <person name="Thompson E.M."/>
            <person name="Jaillon O."/>
            <person name="Du Pasquier L."/>
            <person name="Boudinot P."/>
            <person name="Liberles D.A."/>
            <person name="Volff J.N."/>
            <person name="Philippe H."/>
            <person name="Lenhard B."/>
            <person name="Roest Crollius H."/>
            <person name="Wincker P."/>
            <person name="Chourrout D."/>
        </authorList>
    </citation>
    <scope>NUCLEOTIDE SEQUENCE [LARGE SCALE GENOMIC DNA]</scope>
</reference>
<gene>
    <name evidence="5" type="ORF">GSOID_T00013230001</name>
</gene>
<dbReference type="Gene3D" id="3.40.30.10">
    <property type="entry name" value="Glutaredoxin"/>
    <property type="match status" value="1"/>
</dbReference>
<dbReference type="GO" id="GO:0006979">
    <property type="term" value="P:response to oxidative stress"/>
    <property type="evidence" value="ECO:0007669"/>
    <property type="project" value="InterPro"/>
</dbReference>
<dbReference type="InParanoid" id="E4WZ79"/>
<dbReference type="PRINTS" id="PR01011">
    <property type="entry name" value="GLUTPROXDASE"/>
</dbReference>
<evidence type="ECO:0000256" key="3">
    <source>
        <dbReference type="ARBA" id="ARBA00023002"/>
    </source>
</evidence>
<comment type="similarity">
    <text evidence="1 4">Belongs to the glutathione peroxidase family.</text>
</comment>
<keyword evidence="3 4" id="KW-0560">Oxidoreductase</keyword>
<keyword evidence="2 4" id="KW-0575">Peroxidase</keyword>
<evidence type="ECO:0000256" key="1">
    <source>
        <dbReference type="ARBA" id="ARBA00006926"/>
    </source>
</evidence>
<dbReference type="InterPro" id="IPR029760">
    <property type="entry name" value="GPX_CS"/>
</dbReference>
<dbReference type="PROSITE" id="PS00763">
    <property type="entry name" value="GLUTATHIONE_PEROXID_2"/>
    <property type="match status" value="1"/>
</dbReference>
<evidence type="ECO:0000313" key="6">
    <source>
        <dbReference type="Proteomes" id="UP000001307"/>
    </source>
</evidence>
<evidence type="ECO:0000313" key="5">
    <source>
        <dbReference type="EMBL" id="CBY22474.1"/>
    </source>
</evidence>
<dbReference type="AlphaFoldDB" id="E4WZ79"/>
<accession>E4WZ79</accession>
<dbReference type="PANTHER" id="PTHR11592">
    <property type="entry name" value="GLUTATHIONE PEROXIDASE"/>
    <property type="match status" value="1"/>
</dbReference>
<dbReference type="SUPFAM" id="SSF52833">
    <property type="entry name" value="Thioredoxin-like"/>
    <property type="match status" value="1"/>
</dbReference>
<dbReference type="InterPro" id="IPR000889">
    <property type="entry name" value="Glutathione_peroxidase"/>
</dbReference>
<dbReference type="GO" id="GO:0004601">
    <property type="term" value="F:peroxidase activity"/>
    <property type="evidence" value="ECO:0007669"/>
    <property type="project" value="UniProtKB-KW"/>
</dbReference>
<evidence type="ECO:0000256" key="4">
    <source>
        <dbReference type="RuleBase" id="RU000499"/>
    </source>
</evidence>
<evidence type="ECO:0000256" key="2">
    <source>
        <dbReference type="ARBA" id="ARBA00022559"/>
    </source>
</evidence>